<dbReference type="GO" id="GO:0005737">
    <property type="term" value="C:cytoplasm"/>
    <property type="evidence" value="ECO:0007669"/>
    <property type="project" value="TreeGrafter"/>
</dbReference>
<comment type="caution">
    <text evidence="7">The sequence shown here is derived from an EMBL/GenBank/DDBJ whole genome shotgun (WGS) entry which is preliminary data.</text>
</comment>
<dbReference type="PROSITE" id="PS50011">
    <property type="entry name" value="PROTEIN_KINASE_DOM"/>
    <property type="match status" value="1"/>
</dbReference>
<dbReference type="InterPro" id="IPR000719">
    <property type="entry name" value="Prot_kinase_dom"/>
</dbReference>
<name>A0A7L2R4V6_9PASS</name>
<dbReference type="GO" id="GO:0035556">
    <property type="term" value="P:intracellular signal transduction"/>
    <property type="evidence" value="ECO:0007669"/>
    <property type="project" value="TreeGrafter"/>
</dbReference>
<keyword evidence="4 7" id="KW-0418">Kinase</keyword>
<gene>
    <name evidence="7" type="primary">Dapk2_1</name>
    <name evidence="7" type="ORF">OXYMAD_R09098</name>
</gene>
<sequence length="245" mass="27794">SGHFGVVRLCRERSTGTCYAAKFVKMRRHWGSRLGLERAQVEREVAILRQLDHPNIMRLHDLFTSRAEVVLVLELISGGELFDFIAEKEMLSEEEAIEFLGQILRGVEYLHARLIAHFDLKPENIMLQEKDVPKPWIKIIDFGLAQQLEDGITFKSLCGTPQYIGKLRHKDTAGAEVAEAVLSWHSVALLCPHRLSGLSPFQGETDAETLSNVVAGAYEFEERCFSQTSEMAKDFIRQLLVKEPE</sequence>
<dbReference type="SMART" id="SM00220">
    <property type="entry name" value="S_TKc"/>
    <property type="match status" value="1"/>
</dbReference>
<accession>A0A7L2R4V6</accession>
<dbReference type="InterPro" id="IPR008271">
    <property type="entry name" value="Ser/Thr_kinase_AS"/>
</dbReference>
<evidence type="ECO:0000259" key="6">
    <source>
        <dbReference type="PROSITE" id="PS50011"/>
    </source>
</evidence>
<evidence type="ECO:0000256" key="3">
    <source>
        <dbReference type="ARBA" id="ARBA00022741"/>
    </source>
</evidence>
<organism evidence="7 8">
    <name type="scientific">Oxylabes madagascariensis</name>
    <name type="common">white-throated Oxylabes</name>
    <dbReference type="NCBI Taxonomy" id="98144"/>
    <lineage>
        <taxon>Eukaryota</taxon>
        <taxon>Metazoa</taxon>
        <taxon>Chordata</taxon>
        <taxon>Craniata</taxon>
        <taxon>Vertebrata</taxon>
        <taxon>Euteleostomi</taxon>
        <taxon>Archelosauria</taxon>
        <taxon>Archosauria</taxon>
        <taxon>Dinosauria</taxon>
        <taxon>Saurischia</taxon>
        <taxon>Theropoda</taxon>
        <taxon>Coelurosauria</taxon>
        <taxon>Aves</taxon>
        <taxon>Neognathae</taxon>
        <taxon>Neoaves</taxon>
        <taxon>Telluraves</taxon>
        <taxon>Australaves</taxon>
        <taxon>Passeriformes</taxon>
        <taxon>Sylvioidea</taxon>
        <taxon>Timaliidae</taxon>
        <taxon>Oxylabes</taxon>
    </lineage>
</organism>
<feature type="domain" description="Protein kinase" evidence="6">
    <location>
        <begin position="1"/>
        <end position="245"/>
    </location>
</feature>
<keyword evidence="3" id="KW-0547">Nucleotide-binding</keyword>
<keyword evidence="1" id="KW-0723">Serine/threonine-protein kinase</keyword>
<protein>
    <submittedName>
        <fullName evidence="7">DAPK2 kinase</fullName>
    </submittedName>
</protein>
<dbReference type="GO" id="GO:0004674">
    <property type="term" value="F:protein serine/threonine kinase activity"/>
    <property type="evidence" value="ECO:0007669"/>
    <property type="project" value="UniProtKB-KW"/>
</dbReference>
<dbReference type="OrthoDB" id="504170at2759"/>
<dbReference type="Proteomes" id="UP000570288">
    <property type="component" value="Unassembled WGS sequence"/>
</dbReference>
<reference evidence="7 8" key="1">
    <citation type="submission" date="2019-09" db="EMBL/GenBank/DDBJ databases">
        <title>Bird 10,000 Genomes (B10K) Project - Family phase.</title>
        <authorList>
            <person name="Zhang G."/>
        </authorList>
    </citation>
    <scope>NUCLEOTIDE SEQUENCE [LARGE SCALE GENOMIC DNA]</scope>
    <source>
        <strain evidence="7">B10K-DU-002-81</strain>
    </source>
</reference>
<dbReference type="PANTHER" id="PTHR24342:SF19">
    <property type="entry name" value="PROTEIN KINASE DOMAIN-CONTAINING PROTEIN"/>
    <property type="match status" value="1"/>
</dbReference>
<evidence type="ECO:0000256" key="2">
    <source>
        <dbReference type="ARBA" id="ARBA00022679"/>
    </source>
</evidence>
<dbReference type="GO" id="GO:0005634">
    <property type="term" value="C:nucleus"/>
    <property type="evidence" value="ECO:0007669"/>
    <property type="project" value="TreeGrafter"/>
</dbReference>
<evidence type="ECO:0000313" key="7">
    <source>
        <dbReference type="EMBL" id="NXS04300.1"/>
    </source>
</evidence>
<dbReference type="Gene3D" id="3.30.200.20">
    <property type="entry name" value="Phosphorylase Kinase, domain 1"/>
    <property type="match status" value="1"/>
</dbReference>
<dbReference type="SUPFAM" id="SSF56112">
    <property type="entry name" value="Protein kinase-like (PK-like)"/>
    <property type="match status" value="1"/>
</dbReference>
<dbReference type="PROSITE" id="PS00108">
    <property type="entry name" value="PROTEIN_KINASE_ST"/>
    <property type="match status" value="1"/>
</dbReference>
<evidence type="ECO:0000313" key="8">
    <source>
        <dbReference type="Proteomes" id="UP000570288"/>
    </source>
</evidence>
<dbReference type="PANTHER" id="PTHR24342">
    <property type="entry name" value="SERINE/THREONINE-PROTEIN KINASE 17"/>
    <property type="match status" value="1"/>
</dbReference>
<dbReference type="Gene3D" id="1.10.510.10">
    <property type="entry name" value="Transferase(Phosphotransferase) domain 1"/>
    <property type="match status" value="1"/>
</dbReference>
<proteinExistence type="predicted"/>
<feature type="non-terminal residue" evidence="7">
    <location>
        <position position="1"/>
    </location>
</feature>
<dbReference type="Pfam" id="PF00069">
    <property type="entry name" value="Pkinase"/>
    <property type="match status" value="1"/>
</dbReference>
<dbReference type="GO" id="GO:0043065">
    <property type="term" value="P:positive regulation of apoptotic process"/>
    <property type="evidence" value="ECO:0007669"/>
    <property type="project" value="TreeGrafter"/>
</dbReference>
<keyword evidence="2" id="KW-0808">Transferase</keyword>
<dbReference type="EMBL" id="VYZR01363687">
    <property type="protein sequence ID" value="NXS04300.1"/>
    <property type="molecule type" value="Genomic_DNA"/>
</dbReference>
<feature type="non-terminal residue" evidence="7">
    <location>
        <position position="245"/>
    </location>
</feature>
<evidence type="ECO:0000256" key="5">
    <source>
        <dbReference type="ARBA" id="ARBA00022840"/>
    </source>
</evidence>
<evidence type="ECO:0000256" key="1">
    <source>
        <dbReference type="ARBA" id="ARBA00022527"/>
    </source>
</evidence>
<dbReference type="GO" id="GO:0005524">
    <property type="term" value="F:ATP binding"/>
    <property type="evidence" value="ECO:0007669"/>
    <property type="project" value="UniProtKB-KW"/>
</dbReference>
<keyword evidence="5" id="KW-0067">ATP-binding</keyword>
<keyword evidence="8" id="KW-1185">Reference proteome</keyword>
<dbReference type="InterPro" id="IPR011009">
    <property type="entry name" value="Kinase-like_dom_sf"/>
</dbReference>
<evidence type="ECO:0000256" key="4">
    <source>
        <dbReference type="ARBA" id="ARBA00022777"/>
    </source>
</evidence>
<dbReference type="AlphaFoldDB" id="A0A7L2R4V6"/>